<evidence type="ECO:0000256" key="5">
    <source>
        <dbReference type="ARBA" id="ARBA00023136"/>
    </source>
</evidence>
<dbReference type="EMBL" id="VNJK01000003">
    <property type="protein sequence ID" value="TVX88427.1"/>
    <property type="molecule type" value="Genomic_DNA"/>
</dbReference>
<evidence type="ECO:0000256" key="1">
    <source>
        <dbReference type="ARBA" id="ARBA00004651"/>
    </source>
</evidence>
<dbReference type="InterPro" id="IPR020846">
    <property type="entry name" value="MFS_dom"/>
</dbReference>
<dbReference type="RefSeq" id="WP_144993710.1">
    <property type="nucleotide sequence ID" value="NZ_VNJK01000003.1"/>
</dbReference>
<feature type="transmembrane region" description="Helical" evidence="6">
    <location>
        <begin position="40"/>
        <end position="59"/>
    </location>
</feature>
<dbReference type="PROSITE" id="PS50850">
    <property type="entry name" value="MFS"/>
    <property type="match status" value="1"/>
</dbReference>
<evidence type="ECO:0000313" key="8">
    <source>
        <dbReference type="EMBL" id="TVX88427.1"/>
    </source>
</evidence>
<evidence type="ECO:0000256" key="2">
    <source>
        <dbReference type="ARBA" id="ARBA00022448"/>
    </source>
</evidence>
<evidence type="ECO:0000313" key="9">
    <source>
        <dbReference type="Proteomes" id="UP000318102"/>
    </source>
</evidence>
<evidence type="ECO:0000259" key="7">
    <source>
        <dbReference type="PROSITE" id="PS50850"/>
    </source>
</evidence>
<dbReference type="AlphaFoldDB" id="A0A559ILC8"/>
<gene>
    <name evidence="8" type="ORF">FPZ44_20345</name>
</gene>
<feature type="transmembrane region" description="Helical" evidence="6">
    <location>
        <begin position="107"/>
        <end position="125"/>
    </location>
</feature>
<feature type="transmembrane region" description="Helical" evidence="6">
    <location>
        <begin position="131"/>
        <end position="152"/>
    </location>
</feature>
<evidence type="ECO:0000256" key="3">
    <source>
        <dbReference type="ARBA" id="ARBA00022692"/>
    </source>
</evidence>
<dbReference type="SUPFAM" id="SSF103473">
    <property type="entry name" value="MFS general substrate transporter"/>
    <property type="match status" value="1"/>
</dbReference>
<comment type="subcellular location">
    <subcellularLocation>
        <location evidence="1">Cell membrane</location>
        <topology evidence="1">Multi-pass membrane protein</topology>
    </subcellularLocation>
</comment>
<feature type="transmembrane region" description="Helical" evidence="6">
    <location>
        <begin position="71"/>
        <end position="95"/>
    </location>
</feature>
<dbReference type="Gene3D" id="1.20.1250.20">
    <property type="entry name" value="MFS general substrate transporter like domains"/>
    <property type="match status" value="1"/>
</dbReference>
<sequence>MKEVVEEGSVNADKQGISSQGKRELVAVEANVQRSSLSRYVTLLFAVACGMSVANIYFAQPLLANLSSEFGINQAIIGILITITQIFYAVGLLLLVPLGDLLNQRRLIIGQMLLSVIALVIVGTASTSVVLFAGMALVGLLAVVTQTIVAFAASMAAPAERGRVVGIVTSGIVIGILLARTFAGLVTDLADWRSVYLLSAALMLLTIGVFFKVLPNVEREVRNLSYPQLLKSVFVLFAQERVLRIRAVLALLIFADFSILWTSLVLPLSAPPISLSHTAIGAFGLAGVAGALGAARAGKLADRGYGQKTTGIALLLLFVSWFFIRYTEQSLIALVIGIVLLDLAVQAVHVTNQSMILSLRPEARSRITAGYMVFYSIGGASGSIAATHTYAHYGWEGVCLLGASVSALAILFWVATRRTKTSRATTDS</sequence>
<dbReference type="InterPro" id="IPR036259">
    <property type="entry name" value="MFS_trans_sf"/>
</dbReference>
<feature type="transmembrane region" description="Helical" evidence="6">
    <location>
        <begin position="330"/>
        <end position="348"/>
    </location>
</feature>
<feature type="domain" description="Major facilitator superfamily (MFS) profile" evidence="7">
    <location>
        <begin position="38"/>
        <end position="421"/>
    </location>
</feature>
<keyword evidence="5 6" id="KW-0472">Membrane</keyword>
<evidence type="ECO:0000256" key="6">
    <source>
        <dbReference type="SAM" id="Phobius"/>
    </source>
</evidence>
<dbReference type="OrthoDB" id="9815356at2"/>
<comment type="caution">
    <text evidence="8">The sequence shown here is derived from an EMBL/GenBank/DDBJ whole genome shotgun (WGS) entry which is preliminary data.</text>
</comment>
<dbReference type="GO" id="GO:0022857">
    <property type="term" value="F:transmembrane transporter activity"/>
    <property type="evidence" value="ECO:0007669"/>
    <property type="project" value="InterPro"/>
</dbReference>
<name>A0A559ILC8_9BACL</name>
<dbReference type="GO" id="GO:0005886">
    <property type="term" value="C:plasma membrane"/>
    <property type="evidence" value="ECO:0007669"/>
    <property type="project" value="UniProtKB-SubCell"/>
</dbReference>
<dbReference type="Proteomes" id="UP000318102">
    <property type="component" value="Unassembled WGS sequence"/>
</dbReference>
<feature type="transmembrane region" description="Helical" evidence="6">
    <location>
        <begin position="274"/>
        <end position="293"/>
    </location>
</feature>
<reference evidence="8 9" key="1">
    <citation type="submission" date="2019-07" db="EMBL/GenBank/DDBJ databases">
        <authorList>
            <person name="Kim J."/>
        </authorList>
    </citation>
    <scope>NUCLEOTIDE SEQUENCE [LARGE SCALE GENOMIC DNA]</scope>
    <source>
        <strain evidence="8 9">N4</strain>
    </source>
</reference>
<accession>A0A559ILC8</accession>
<keyword evidence="2" id="KW-0813">Transport</keyword>
<evidence type="ECO:0000256" key="4">
    <source>
        <dbReference type="ARBA" id="ARBA00022989"/>
    </source>
</evidence>
<dbReference type="Pfam" id="PF07690">
    <property type="entry name" value="MFS_1"/>
    <property type="match status" value="1"/>
</dbReference>
<dbReference type="CDD" id="cd17324">
    <property type="entry name" value="MFS_NepI_like"/>
    <property type="match status" value="1"/>
</dbReference>
<feature type="transmembrane region" description="Helical" evidence="6">
    <location>
        <begin position="393"/>
        <end position="415"/>
    </location>
</feature>
<keyword evidence="4 6" id="KW-1133">Transmembrane helix</keyword>
<dbReference type="PANTHER" id="PTHR42910">
    <property type="entry name" value="TRANSPORTER SCO4007-RELATED"/>
    <property type="match status" value="1"/>
</dbReference>
<keyword evidence="9" id="KW-1185">Reference proteome</keyword>
<proteinExistence type="predicted"/>
<feature type="transmembrane region" description="Helical" evidence="6">
    <location>
        <begin position="369"/>
        <end position="387"/>
    </location>
</feature>
<protein>
    <submittedName>
        <fullName evidence="8">MFS transporter</fullName>
    </submittedName>
</protein>
<dbReference type="InterPro" id="IPR011701">
    <property type="entry name" value="MFS"/>
</dbReference>
<feature type="transmembrane region" description="Helical" evidence="6">
    <location>
        <begin position="305"/>
        <end position="324"/>
    </location>
</feature>
<organism evidence="8 9">
    <name type="scientific">Paenibacillus agilis</name>
    <dbReference type="NCBI Taxonomy" id="3020863"/>
    <lineage>
        <taxon>Bacteria</taxon>
        <taxon>Bacillati</taxon>
        <taxon>Bacillota</taxon>
        <taxon>Bacilli</taxon>
        <taxon>Bacillales</taxon>
        <taxon>Paenibacillaceae</taxon>
        <taxon>Paenibacillus</taxon>
    </lineage>
</organism>
<keyword evidence="3 6" id="KW-0812">Transmembrane</keyword>
<feature type="transmembrane region" description="Helical" evidence="6">
    <location>
        <begin position="247"/>
        <end position="268"/>
    </location>
</feature>
<feature type="transmembrane region" description="Helical" evidence="6">
    <location>
        <begin position="164"/>
        <end position="183"/>
    </location>
</feature>
<feature type="transmembrane region" description="Helical" evidence="6">
    <location>
        <begin position="195"/>
        <end position="214"/>
    </location>
</feature>
<dbReference type="PANTHER" id="PTHR42910:SF1">
    <property type="entry name" value="MAJOR FACILITATOR SUPERFAMILY (MFS) PROFILE DOMAIN-CONTAINING PROTEIN"/>
    <property type="match status" value="1"/>
</dbReference>